<keyword evidence="3" id="KW-0614">Plasmid</keyword>
<dbReference type="EMBL" id="LR134433">
    <property type="protein sequence ID" value="VEH85909.1"/>
    <property type="molecule type" value="Genomic_DNA"/>
</dbReference>
<dbReference type="Proteomes" id="UP000281170">
    <property type="component" value="Plasmid 24"/>
</dbReference>
<organism evidence="2 4">
    <name type="scientific">Legionella adelaidensis</name>
    <dbReference type="NCBI Taxonomy" id="45056"/>
    <lineage>
        <taxon>Bacteria</taxon>
        <taxon>Pseudomonadati</taxon>
        <taxon>Pseudomonadota</taxon>
        <taxon>Gammaproteobacteria</taxon>
        <taxon>Legionellales</taxon>
        <taxon>Legionellaceae</taxon>
        <taxon>Legionella</taxon>
    </lineage>
</organism>
<keyword evidence="1" id="KW-1133">Transmembrane helix</keyword>
<dbReference type="RefSeq" id="WP_058462905.1">
    <property type="nucleotide sequence ID" value="NZ_CAAAHS010000006.1"/>
</dbReference>
<sequence length="203" mass="23431">MVKVFTEFEAKQIESAVISAEKETCAELVTVVLPISDRYVPEMMFFGFLMGSIIAFILWKLSWIVYFPQLFLIQLFFCLVFPYIGVTRLFVYFLPKKLLFHRAAHLGAEELLSVMQQVPPETPVLLLFVSQAEHYIHLFPNPIIKAKINDSLWDKIVNDLADKLKNKKLALACTETIQDIAKILTKFFPDDKGDNLYKDQIVH</sequence>
<keyword evidence="4" id="KW-1185">Reference proteome</keyword>
<feature type="transmembrane region" description="Helical" evidence="1">
    <location>
        <begin position="71"/>
        <end position="94"/>
    </location>
</feature>
<accession>A0A0W0R0M8</accession>
<dbReference type="Gene3D" id="3.10.310.50">
    <property type="match status" value="1"/>
</dbReference>
<evidence type="ECO:0000256" key="1">
    <source>
        <dbReference type="SAM" id="Phobius"/>
    </source>
</evidence>
<dbReference type="KEGG" id="ladl:NCTC12735_01553"/>
<dbReference type="OrthoDB" id="5825388at2"/>
<dbReference type="STRING" id="45056.Lade_1836"/>
<gene>
    <name evidence="2" type="ORF">Lade_1836</name>
    <name evidence="3" type="ORF">NCTC12735_01553</name>
</gene>
<dbReference type="PATRIC" id="fig|45056.6.peg.1897"/>
<name>A0A0W0R0M8_9GAMM</name>
<protein>
    <submittedName>
        <fullName evidence="3">Domain of uncharacterized function (DUF477)</fullName>
    </submittedName>
</protein>
<evidence type="ECO:0000313" key="4">
    <source>
        <dbReference type="Proteomes" id="UP000054859"/>
    </source>
</evidence>
<dbReference type="EMBL" id="LNKA01000019">
    <property type="protein sequence ID" value="KTC64542.1"/>
    <property type="molecule type" value="Genomic_DNA"/>
</dbReference>
<evidence type="ECO:0000313" key="5">
    <source>
        <dbReference type="Proteomes" id="UP000281170"/>
    </source>
</evidence>
<evidence type="ECO:0000313" key="2">
    <source>
        <dbReference type="EMBL" id="KTC64542.1"/>
    </source>
</evidence>
<keyword evidence="1" id="KW-0812">Transmembrane</keyword>
<geneLocation type="plasmid" evidence="3 5">
    <name>24</name>
</geneLocation>
<dbReference type="Proteomes" id="UP000054859">
    <property type="component" value="Unassembled WGS sequence"/>
</dbReference>
<reference evidence="3 5" key="2">
    <citation type="submission" date="2018-12" db="EMBL/GenBank/DDBJ databases">
        <authorList>
            <consortium name="Pathogen Informatics"/>
        </authorList>
    </citation>
    <scope>NUCLEOTIDE SEQUENCE [LARGE SCALE GENOMIC DNA]</scope>
    <source>
        <strain evidence="3 5">NCTC12735</strain>
        <plasmid evidence="5">24</plasmid>
    </source>
</reference>
<proteinExistence type="predicted"/>
<feature type="transmembrane region" description="Helical" evidence="1">
    <location>
        <begin position="43"/>
        <end position="65"/>
    </location>
</feature>
<evidence type="ECO:0000313" key="3">
    <source>
        <dbReference type="EMBL" id="VEH85909.1"/>
    </source>
</evidence>
<reference evidence="2 4" key="1">
    <citation type="submission" date="2015-11" db="EMBL/GenBank/DDBJ databases">
        <title>Identification of large and diverse effector repertoires of 38 Legionella species.</title>
        <authorList>
            <person name="Burstein D."/>
            <person name="Amaro F."/>
            <person name="Zusman T."/>
            <person name="Lifshitz Z."/>
            <person name="Cohen O."/>
            <person name="Gilbert J.A."/>
            <person name="Pupko T."/>
            <person name="Shuman H.A."/>
            <person name="Segal G."/>
        </authorList>
    </citation>
    <scope>NUCLEOTIDE SEQUENCE [LARGE SCALE GENOMIC DNA]</scope>
    <source>
        <strain evidence="2 4">1762-AUS-E</strain>
    </source>
</reference>
<keyword evidence="1" id="KW-0472">Membrane</keyword>
<dbReference type="AlphaFoldDB" id="A0A0W0R0M8"/>